<sequence length="265" mass="30525">LRQFLLYTGIVVLKDVLHKRYWKHFLLLFTAIRCLVRPHSCKEWVPYCRQLLKMFVEKYSSLYGKSEMVYNVHSIVHLPDDVQRHGPLDSFSSFPFESYLGKMKRMLRKPSQPLQQVVRRLGELQAEQRPLSGLSEWTSSYEHRDGPLPPSGGSFTQFRYIKNKIVIVGTTSSNGSLMVGDKLVCVQNIVRYSSGDIGLVFVEYENVEDFFDYPENSSFINVYKATLGSVLKTSPLPSTVRKYACFPLNGHLVLIEINGRWDTED</sequence>
<evidence type="ECO:0000313" key="1">
    <source>
        <dbReference type="EMBL" id="JAP57578.1"/>
    </source>
</evidence>
<gene>
    <name evidence="1" type="ORF">TR136941</name>
</gene>
<feature type="non-terminal residue" evidence="1">
    <location>
        <position position="1"/>
    </location>
</feature>
<dbReference type="AlphaFoldDB" id="A0A0X3Q1B9"/>
<reference evidence="1" key="1">
    <citation type="submission" date="2016-01" db="EMBL/GenBank/DDBJ databases">
        <title>Reference transcriptome for the parasite Schistocephalus solidus: insights into the molecular evolution of parasitism.</title>
        <authorList>
            <person name="Hebert F.O."/>
            <person name="Grambauer S."/>
            <person name="Barber I."/>
            <person name="Landry C.R."/>
            <person name="Aubin-Horth N."/>
        </authorList>
    </citation>
    <scope>NUCLEOTIDE SEQUENCE</scope>
</reference>
<evidence type="ECO:0008006" key="2">
    <source>
        <dbReference type="Google" id="ProtNLM"/>
    </source>
</evidence>
<dbReference type="EMBL" id="GEEE01005647">
    <property type="protein sequence ID" value="JAP57578.1"/>
    <property type="molecule type" value="Transcribed_RNA"/>
</dbReference>
<dbReference type="PANTHER" id="PTHR33053">
    <property type="entry name" value="PROTEIN, PUTATIVE-RELATED"/>
    <property type="match status" value="1"/>
</dbReference>
<name>A0A0X3Q1B9_SCHSO</name>
<accession>A0A0X3Q1B9</accession>
<organism evidence="1">
    <name type="scientific">Schistocephalus solidus</name>
    <name type="common">Tapeworm</name>
    <dbReference type="NCBI Taxonomy" id="70667"/>
    <lineage>
        <taxon>Eukaryota</taxon>
        <taxon>Metazoa</taxon>
        <taxon>Spiralia</taxon>
        <taxon>Lophotrochozoa</taxon>
        <taxon>Platyhelminthes</taxon>
        <taxon>Cestoda</taxon>
        <taxon>Eucestoda</taxon>
        <taxon>Diphyllobothriidea</taxon>
        <taxon>Diphyllobothriidae</taxon>
        <taxon>Schistocephalus</taxon>
    </lineage>
</organism>
<protein>
    <recommendedName>
        <fullName evidence="2">DUF4218 domain-containing protein</fullName>
    </recommendedName>
</protein>
<proteinExistence type="predicted"/>